<dbReference type="SUPFAM" id="SSF158472">
    <property type="entry name" value="HAMP domain-like"/>
    <property type="match status" value="1"/>
</dbReference>
<evidence type="ECO:0000313" key="14">
    <source>
        <dbReference type="EMBL" id="SCM83079.1"/>
    </source>
</evidence>
<keyword evidence="2" id="KW-1003">Cell membrane</keyword>
<dbReference type="Pfam" id="PF02743">
    <property type="entry name" value="dCache_1"/>
    <property type="match status" value="1"/>
</dbReference>
<evidence type="ECO:0000256" key="7">
    <source>
        <dbReference type="ARBA" id="ARBA00023224"/>
    </source>
</evidence>
<accession>A0A212M0A2</accession>
<dbReference type="Pfam" id="PF00672">
    <property type="entry name" value="HAMP"/>
    <property type="match status" value="1"/>
</dbReference>
<keyword evidence="10" id="KW-0175">Coiled coil</keyword>
<evidence type="ECO:0000256" key="8">
    <source>
        <dbReference type="ARBA" id="ARBA00029447"/>
    </source>
</evidence>
<dbReference type="Gene3D" id="1.10.8.500">
    <property type="entry name" value="HAMP domain in histidine kinase"/>
    <property type="match status" value="1"/>
</dbReference>
<dbReference type="InterPro" id="IPR003660">
    <property type="entry name" value="HAMP_dom"/>
</dbReference>
<dbReference type="CDD" id="cd11386">
    <property type="entry name" value="MCP_signal"/>
    <property type="match status" value="1"/>
</dbReference>
<dbReference type="RefSeq" id="WP_288185601.1">
    <property type="nucleotide sequence ID" value="NZ_LT608335.1"/>
</dbReference>
<keyword evidence="5 11" id="KW-1133">Transmembrane helix</keyword>
<dbReference type="CDD" id="cd12912">
    <property type="entry name" value="PDC2_MCP_like"/>
    <property type="match status" value="1"/>
</dbReference>
<keyword evidence="6 11" id="KW-0472">Membrane</keyword>
<keyword evidence="4 11" id="KW-0812">Transmembrane</keyword>
<feature type="transmembrane region" description="Helical" evidence="11">
    <location>
        <begin position="275"/>
        <end position="297"/>
    </location>
</feature>
<sequence length="656" mass="69473">MSIRTKTITLLIVSLLVVGMIIAGSGMYVLYQQTLNSTEVTMGNQATQLAGQVTDLFNSFEKSGKVYQQDSDLQSGDQIRIQTKINTYFGAAWGIDRLNFLDTAGKRIAIAPYDAKVIGDNLSDRKFYKDTMADKKSHISDIIINRVTGVPSVIVTQPVIGDNGQLTGMVLQAVNLETLQNYLAQVKVGSNGVSVIVAHDGTMIAHSDREIIKEQKKIPEELAAQLSSSSGRLLTYTDLRGHEAVALAVPVEGTDWFALVSLPTSEFEAGFFSSLLWMLTALGIGLIFVGVIGWRYLLKTLRPIESLVQEATRIAAGDLTLTKMNLDSNDEIGRLARSFEEMTKNLRTLMLQVAEATEQVSASSEQLNASAEQSAQAANQVAAASASTGAGVEQQTAGVANVLSLIEDIASGSREGAEATKLASDITSQAVLATNDGSKAVENAILQMNRIQNTVNDSAAVVAELGTRSQEIGVIVETIAAIAGQTNLLALNAAIEAARAGEQGRGFAVVAEEVRKLAEQSQEAAKQISELIAEIQGKTGQAVAAMSAGTQEVQKGTTVVDKAGLAFTEIERHVKEVAQISSAIAAGLNQSVAASSQVLAAIKAVAAVSKEIAGQSQNISAATEEQSASMQEIASSSQSLSRLAEELQQAVRQFRI</sequence>
<dbReference type="InterPro" id="IPR029151">
    <property type="entry name" value="Sensor-like_sf"/>
</dbReference>
<organism evidence="14">
    <name type="scientific">uncultured Sporomusa sp</name>
    <dbReference type="NCBI Taxonomy" id="307249"/>
    <lineage>
        <taxon>Bacteria</taxon>
        <taxon>Bacillati</taxon>
        <taxon>Bacillota</taxon>
        <taxon>Negativicutes</taxon>
        <taxon>Selenomonadales</taxon>
        <taxon>Sporomusaceae</taxon>
        <taxon>Sporomusa</taxon>
        <taxon>environmental samples</taxon>
    </lineage>
</organism>
<dbReference type="InterPro" id="IPR033479">
    <property type="entry name" value="dCache_1"/>
</dbReference>
<keyword evidence="7 9" id="KW-0807">Transducer</keyword>
<dbReference type="SUPFAM" id="SSF103190">
    <property type="entry name" value="Sensory domain-like"/>
    <property type="match status" value="1"/>
</dbReference>
<dbReference type="CDD" id="cd12914">
    <property type="entry name" value="PDC1_DGC_like"/>
    <property type="match status" value="1"/>
</dbReference>
<evidence type="ECO:0000256" key="5">
    <source>
        <dbReference type="ARBA" id="ARBA00022989"/>
    </source>
</evidence>
<keyword evidence="3" id="KW-0145">Chemotaxis</keyword>
<dbReference type="GO" id="GO:0005886">
    <property type="term" value="C:plasma membrane"/>
    <property type="evidence" value="ECO:0007669"/>
    <property type="project" value="UniProtKB-SubCell"/>
</dbReference>
<dbReference type="SMART" id="SM00283">
    <property type="entry name" value="MA"/>
    <property type="match status" value="1"/>
</dbReference>
<dbReference type="PANTHER" id="PTHR32089:SF112">
    <property type="entry name" value="LYSOZYME-LIKE PROTEIN-RELATED"/>
    <property type="match status" value="1"/>
</dbReference>
<feature type="transmembrane region" description="Helical" evidence="11">
    <location>
        <begin position="7"/>
        <end position="31"/>
    </location>
</feature>
<evidence type="ECO:0000259" key="13">
    <source>
        <dbReference type="PROSITE" id="PS50885"/>
    </source>
</evidence>
<evidence type="ECO:0000259" key="12">
    <source>
        <dbReference type="PROSITE" id="PS50111"/>
    </source>
</evidence>
<dbReference type="GO" id="GO:0006935">
    <property type="term" value="P:chemotaxis"/>
    <property type="evidence" value="ECO:0007669"/>
    <property type="project" value="UniProtKB-KW"/>
</dbReference>
<feature type="coiled-coil region" evidence="10">
    <location>
        <begin position="511"/>
        <end position="538"/>
    </location>
</feature>
<dbReference type="AlphaFoldDB" id="A0A212M0A2"/>
<evidence type="ECO:0000256" key="6">
    <source>
        <dbReference type="ARBA" id="ARBA00023136"/>
    </source>
</evidence>
<evidence type="ECO:0000256" key="10">
    <source>
        <dbReference type="SAM" id="Coils"/>
    </source>
</evidence>
<dbReference type="SMART" id="SM00304">
    <property type="entry name" value="HAMP"/>
    <property type="match status" value="2"/>
</dbReference>
<dbReference type="PANTHER" id="PTHR32089">
    <property type="entry name" value="METHYL-ACCEPTING CHEMOTAXIS PROTEIN MCPB"/>
    <property type="match status" value="1"/>
</dbReference>
<protein>
    <submittedName>
        <fullName evidence="14">Methyl-accepting chemotaxis protein McpA</fullName>
    </submittedName>
</protein>
<feature type="domain" description="Methyl-accepting transducer" evidence="12">
    <location>
        <begin position="370"/>
        <end position="641"/>
    </location>
</feature>
<evidence type="ECO:0000256" key="4">
    <source>
        <dbReference type="ARBA" id="ARBA00022692"/>
    </source>
</evidence>
<evidence type="ECO:0000256" key="2">
    <source>
        <dbReference type="ARBA" id="ARBA00022475"/>
    </source>
</evidence>
<dbReference type="PROSITE" id="PS50111">
    <property type="entry name" value="CHEMOTAXIS_TRANSDUC_2"/>
    <property type="match status" value="1"/>
</dbReference>
<dbReference type="CDD" id="cd06225">
    <property type="entry name" value="HAMP"/>
    <property type="match status" value="1"/>
</dbReference>
<dbReference type="GO" id="GO:0007165">
    <property type="term" value="P:signal transduction"/>
    <property type="evidence" value="ECO:0007669"/>
    <property type="project" value="UniProtKB-KW"/>
</dbReference>
<comment type="subcellular location">
    <subcellularLocation>
        <location evidence="1">Cell membrane</location>
        <topology evidence="1">Multi-pass membrane protein</topology>
    </subcellularLocation>
</comment>
<evidence type="ECO:0000256" key="9">
    <source>
        <dbReference type="PROSITE-ProRule" id="PRU00284"/>
    </source>
</evidence>
<evidence type="ECO:0000256" key="11">
    <source>
        <dbReference type="SAM" id="Phobius"/>
    </source>
</evidence>
<evidence type="ECO:0000256" key="3">
    <source>
        <dbReference type="ARBA" id="ARBA00022500"/>
    </source>
</evidence>
<name>A0A212M0A2_9FIRM</name>
<comment type="similarity">
    <text evidence="8">Belongs to the methyl-accepting chemotaxis (MCP) protein family.</text>
</comment>
<dbReference type="InterPro" id="IPR004089">
    <property type="entry name" value="MCPsignal_dom"/>
</dbReference>
<gene>
    <name evidence="14" type="primary">mcpA</name>
    <name evidence="14" type="ORF">KL86SPO_60041</name>
</gene>
<evidence type="ECO:0000256" key="1">
    <source>
        <dbReference type="ARBA" id="ARBA00004651"/>
    </source>
</evidence>
<dbReference type="Gene3D" id="1.10.287.950">
    <property type="entry name" value="Methyl-accepting chemotaxis protein"/>
    <property type="match status" value="1"/>
</dbReference>
<reference evidence="14" key="1">
    <citation type="submission" date="2016-08" db="EMBL/GenBank/DDBJ databases">
        <authorList>
            <person name="Seilhamer J.J."/>
        </authorList>
    </citation>
    <scope>NUCLEOTIDE SEQUENCE</scope>
    <source>
        <strain evidence="14">86</strain>
    </source>
</reference>
<proteinExistence type="inferred from homology"/>
<dbReference type="PROSITE" id="PS50885">
    <property type="entry name" value="HAMP"/>
    <property type="match status" value="1"/>
</dbReference>
<dbReference type="SUPFAM" id="SSF58104">
    <property type="entry name" value="Methyl-accepting chemotaxis protein (MCP) signaling domain"/>
    <property type="match status" value="1"/>
</dbReference>
<feature type="domain" description="HAMP" evidence="13">
    <location>
        <begin position="298"/>
        <end position="351"/>
    </location>
</feature>
<dbReference type="Gene3D" id="3.30.450.20">
    <property type="entry name" value="PAS domain"/>
    <property type="match status" value="1"/>
</dbReference>
<dbReference type="Pfam" id="PF00015">
    <property type="entry name" value="MCPsignal"/>
    <property type="match status" value="1"/>
</dbReference>
<dbReference type="EMBL" id="FMJE01000006">
    <property type="protein sequence ID" value="SCM83079.1"/>
    <property type="molecule type" value="Genomic_DNA"/>
</dbReference>